<keyword evidence="14" id="KW-1185">Reference proteome</keyword>
<evidence type="ECO:0000256" key="2">
    <source>
        <dbReference type="ARBA" id="ARBA00022723"/>
    </source>
</evidence>
<dbReference type="Pfam" id="PF13912">
    <property type="entry name" value="zf-C2H2_6"/>
    <property type="match status" value="1"/>
</dbReference>
<dbReference type="Proteomes" id="UP000267606">
    <property type="component" value="Unassembled WGS sequence"/>
</dbReference>
<dbReference type="GO" id="GO:0005667">
    <property type="term" value="C:transcription regulator complex"/>
    <property type="evidence" value="ECO:0007669"/>
    <property type="project" value="TreeGrafter"/>
</dbReference>
<dbReference type="GO" id="GO:0000978">
    <property type="term" value="F:RNA polymerase II cis-regulatory region sequence-specific DNA binding"/>
    <property type="evidence" value="ECO:0007669"/>
    <property type="project" value="TreeGrafter"/>
</dbReference>
<dbReference type="Gene3D" id="3.30.160.60">
    <property type="entry name" value="Classic Zinc Finger"/>
    <property type="match status" value="2"/>
</dbReference>
<accession>A0A183HQF2</accession>
<dbReference type="GO" id="GO:0000981">
    <property type="term" value="F:DNA-binding transcription factor activity, RNA polymerase II-specific"/>
    <property type="evidence" value="ECO:0007669"/>
    <property type="project" value="TreeGrafter"/>
</dbReference>
<keyword evidence="4 10" id="KW-0863">Zinc-finger</keyword>
<reference evidence="15" key="1">
    <citation type="submission" date="2016-06" db="UniProtKB">
        <authorList>
            <consortium name="WormBaseParasite"/>
        </authorList>
    </citation>
    <scope>IDENTIFICATION</scope>
</reference>
<proteinExistence type="predicted"/>
<evidence type="ECO:0000313" key="13">
    <source>
        <dbReference type="EMBL" id="VDO62744.1"/>
    </source>
</evidence>
<dbReference type="PROSITE" id="PS50157">
    <property type="entry name" value="ZINC_FINGER_C2H2_2"/>
    <property type="match status" value="2"/>
</dbReference>
<organism evidence="15">
    <name type="scientific">Onchocerca flexuosa</name>
    <dbReference type="NCBI Taxonomy" id="387005"/>
    <lineage>
        <taxon>Eukaryota</taxon>
        <taxon>Metazoa</taxon>
        <taxon>Ecdysozoa</taxon>
        <taxon>Nematoda</taxon>
        <taxon>Chromadorea</taxon>
        <taxon>Rhabditida</taxon>
        <taxon>Spirurina</taxon>
        <taxon>Spiruromorpha</taxon>
        <taxon>Filarioidea</taxon>
        <taxon>Onchocercidae</taxon>
        <taxon>Onchocerca</taxon>
    </lineage>
</organism>
<keyword evidence="9" id="KW-0539">Nucleus</keyword>
<dbReference type="GO" id="GO:0031519">
    <property type="term" value="C:PcG protein complex"/>
    <property type="evidence" value="ECO:0007669"/>
    <property type="project" value="TreeGrafter"/>
</dbReference>
<evidence type="ECO:0000256" key="4">
    <source>
        <dbReference type="ARBA" id="ARBA00022771"/>
    </source>
</evidence>
<dbReference type="GO" id="GO:0000785">
    <property type="term" value="C:chromatin"/>
    <property type="evidence" value="ECO:0007669"/>
    <property type="project" value="TreeGrafter"/>
</dbReference>
<gene>
    <name evidence="13" type="ORF">OFLC_LOCUS9715</name>
</gene>
<dbReference type="InterPro" id="IPR036236">
    <property type="entry name" value="Znf_C2H2_sf"/>
</dbReference>
<dbReference type="FunFam" id="3.30.160.60:FF:000646">
    <property type="entry name" value="Myeloid zinc finger 1"/>
    <property type="match status" value="1"/>
</dbReference>
<dbReference type="SUPFAM" id="SSF57667">
    <property type="entry name" value="beta-beta-alpha zinc fingers"/>
    <property type="match status" value="1"/>
</dbReference>
<keyword evidence="7" id="KW-0238">DNA-binding</keyword>
<dbReference type="PROSITE" id="PS00028">
    <property type="entry name" value="ZINC_FINGER_C2H2_1"/>
    <property type="match status" value="2"/>
</dbReference>
<evidence type="ECO:0000256" key="10">
    <source>
        <dbReference type="PROSITE-ProRule" id="PRU00042"/>
    </source>
</evidence>
<name>A0A183HQF2_9BILA</name>
<evidence type="ECO:0000256" key="6">
    <source>
        <dbReference type="ARBA" id="ARBA00023015"/>
    </source>
</evidence>
<dbReference type="SMART" id="SM00355">
    <property type="entry name" value="ZnF_C2H2"/>
    <property type="match status" value="2"/>
</dbReference>
<evidence type="ECO:0000256" key="11">
    <source>
        <dbReference type="SAM" id="MobiDB-lite"/>
    </source>
</evidence>
<feature type="domain" description="C2H2-type" evidence="12">
    <location>
        <begin position="66"/>
        <end position="93"/>
    </location>
</feature>
<evidence type="ECO:0000256" key="3">
    <source>
        <dbReference type="ARBA" id="ARBA00022737"/>
    </source>
</evidence>
<dbReference type="STRING" id="387005.A0A183HQF2"/>
<protein>
    <submittedName>
        <fullName evidence="15">Zinc finger, C2H2 type</fullName>
    </submittedName>
</protein>
<evidence type="ECO:0000256" key="9">
    <source>
        <dbReference type="ARBA" id="ARBA00023242"/>
    </source>
</evidence>
<evidence type="ECO:0000256" key="7">
    <source>
        <dbReference type="ARBA" id="ARBA00023125"/>
    </source>
</evidence>
<evidence type="ECO:0000256" key="1">
    <source>
        <dbReference type="ARBA" id="ARBA00004123"/>
    </source>
</evidence>
<feature type="region of interest" description="Disordered" evidence="11">
    <location>
        <begin position="79"/>
        <end position="115"/>
    </location>
</feature>
<keyword evidence="2" id="KW-0479">Metal-binding</keyword>
<evidence type="ECO:0000256" key="5">
    <source>
        <dbReference type="ARBA" id="ARBA00022833"/>
    </source>
</evidence>
<dbReference type="InterPro" id="IPR013087">
    <property type="entry name" value="Znf_C2H2_type"/>
</dbReference>
<keyword evidence="8" id="KW-0804">Transcription</keyword>
<sequence length="115" mass="13439">MRQTIQISMRAADTYGRQTVSTIQSLNRHEKEHGERPFRCDQCGKEFKQRGNLRRHERIHTGIRAFKCDECGEEFSRGDYLKSHKKTHSNSSERPHYTTSTLTAPKQKISVPQLH</sequence>
<evidence type="ECO:0000313" key="15">
    <source>
        <dbReference type="WBParaSite" id="OFLC_0000971301-mRNA-1"/>
    </source>
</evidence>
<comment type="subcellular location">
    <subcellularLocation>
        <location evidence="1">Nucleus</location>
    </subcellularLocation>
</comment>
<dbReference type="PANTHER" id="PTHR14003">
    <property type="entry name" value="TRANSCRIPTIONAL REPRESSOR PROTEIN YY"/>
    <property type="match status" value="1"/>
</dbReference>
<dbReference type="GO" id="GO:0008270">
    <property type="term" value="F:zinc ion binding"/>
    <property type="evidence" value="ECO:0007669"/>
    <property type="project" value="UniProtKB-KW"/>
</dbReference>
<dbReference type="EMBL" id="UZAJ01012221">
    <property type="protein sequence ID" value="VDO62744.1"/>
    <property type="molecule type" value="Genomic_DNA"/>
</dbReference>
<evidence type="ECO:0000256" key="8">
    <source>
        <dbReference type="ARBA" id="ARBA00023163"/>
    </source>
</evidence>
<evidence type="ECO:0000259" key="12">
    <source>
        <dbReference type="PROSITE" id="PS50157"/>
    </source>
</evidence>
<keyword evidence="5" id="KW-0862">Zinc</keyword>
<evidence type="ECO:0000313" key="14">
    <source>
        <dbReference type="Proteomes" id="UP000267606"/>
    </source>
</evidence>
<reference evidence="13 14" key="2">
    <citation type="submission" date="2018-11" db="EMBL/GenBank/DDBJ databases">
        <authorList>
            <consortium name="Pathogen Informatics"/>
        </authorList>
    </citation>
    <scope>NUCLEOTIDE SEQUENCE [LARGE SCALE GENOMIC DNA]</scope>
</reference>
<keyword evidence="3" id="KW-0677">Repeat</keyword>
<keyword evidence="6" id="KW-0805">Transcription regulation</keyword>
<feature type="domain" description="C2H2-type" evidence="12">
    <location>
        <begin position="38"/>
        <end position="65"/>
    </location>
</feature>
<dbReference type="AlphaFoldDB" id="A0A183HQF2"/>
<dbReference type="FunFam" id="3.30.160.60:FF:000624">
    <property type="entry name" value="zinc finger protein 697"/>
    <property type="match status" value="1"/>
</dbReference>
<dbReference type="Pfam" id="PF00096">
    <property type="entry name" value="zf-C2H2"/>
    <property type="match status" value="1"/>
</dbReference>
<dbReference type="PANTHER" id="PTHR14003:SF23">
    <property type="entry name" value="ZINC FINGER PROTEIN 143"/>
    <property type="match status" value="1"/>
</dbReference>
<dbReference type="WBParaSite" id="OFLC_0000971301-mRNA-1">
    <property type="protein sequence ID" value="OFLC_0000971301-mRNA-1"/>
    <property type="gene ID" value="OFLC_0000971301"/>
</dbReference>